<organism evidence="1 2">
    <name type="scientific">Segetibacter aerophilus</name>
    <dbReference type="NCBI Taxonomy" id="670293"/>
    <lineage>
        <taxon>Bacteria</taxon>
        <taxon>Pseudomonadati</taxon>
        <taxon>Bacteroidota</taxon>
        <taxon>Chitinophagia</taxon>
        <taxon>Chitinophagales</taxon>
        <taxon>Chitinophagaceae</taxon>
        <taxon>Segetibacter</taxon>
    </lineage>
</organism>
<dbReference type="AlphaFoldDB" id="A0A512BCT2"/>
<name>A0A512BCT2_9BACT</name>
<dbReference type="EMBL" id="BJYT01000007">
    <property type="protein sequence ID" value="GEO09667.1"/>
    <property type="molecule type" value="Genomic_DNA"/>
</dbReference>
<proteinExistence type="predicted"/>
<gene>
    <name evidence="1" type="ORF">SAE01_21630</name>
</gene>
<dbReference type="InterPro" id="IPR024992">
    <property type="entry name" value="DUF3891"/>
</dbReference>
<dbReference type="OrthoDB" id="872894at2"/>
<accession>A0A512BCT2</accession>
<reference evidence="1 2" key="1">
    <citation type="submission" date="2019-07" db="EMBL/GenBank/DDBJ databases">
        <title>Whole genome shotgun sequence of Segetibacter aerophilus NBRC 106135.</title>
        <authorList>
            <person name="Hosoyama A."/>
            <person name="Uohara A."/>
            <person name="Ohji S."/>
            <person name="Ichikawa N."/>
        </authorList>
    </citation>
    <scope>NUCLEOTIDE SEQUENCE [LARGE SCALE GENOMIC DNA]</scope>
    <source>
        <strain evidence="1 2">NBRC 106135</strain>
    </source>
</reference>
<dbReference type="Proteomes" id="UP000321513">
    <property type="component" value="Unassembled WGS sequence"/>
</dbReference>
<dbReference type="Pfam" id="PF13030">
    <property type="entry name" value="DUF3891"/>
    <property type="match status" value="1"/>
</dbReference>
<evidence type="ECO:0000313" key="1">
    <source>
        <dbReference type="EMBL" id="GEO09667.1"/>
    </source>
</evidence>
<dbReference type="RefSeq" id="WP_147203784.1">
    <property type="nucleotide sequence ID" value="NZ_BJYT01000007.1"/>
</dbReference>
<evidence type="ECO:0000313" key="2">
    <source>
        <dbReference type="Proteomes" id="UP000321513"/>
    </source>
</evidence>
<protein>
    <recommendedName>
        <fullName evidence="3">DUF3891 domain-containing protein</fullName>
    </recommendedName>
</protein>
<comment type="caution">
    <text evidence="1">The sequence shown here is derived from an EMBL/GenBank/DDBJ whole genome shotgun (WGS) entry which is preliminary data.</text>
</comment>
<keyword evidence="2" id="KW-1185">Reference proteome</keyword>
<sequence>MADGIILKAIRAIAFFREVFNRSTMIVNYKETGWEVVTQRAHGIVAAQVAMHWKAKERPSRWLETLLAIAEHDDAEVELGGEDLITETGGPLNFSMKLFDLEHCEQLAMLTITKSRYIALLTSMHMDFLHRDEEKENPQAKQFLEHQRALQEKWREELGIDKKEAERIYYLLEWCDAFSLLLCRQQVQPEKRGIEISTGPDGTVYQLFEIEPGVLTVEPWPFEANSFSVAFESREIQQLKFESSSEFRTAFINAPVKETVWNLVKKRGPVRKPAKV</sequence>
<evidence type="ECO:0008006" key="3">
    <source>
        <dbReference type="Google" id="ProtNLM"/>
    </source>
</evidence>